<dbReference type="InterPro" id="IPR000719">
    <property type="entry name" value="Prot_kinase_dom"/>
</dbReference>
<dbReference type="InterPro" id="IPR051302">
    <property type="entry name" value="Dual_SerThr-Tyr_Kinase"/>
</dbReference>
<evidence type="ECO:0000256" key="2">
    <source>
        <dbReference type="ARBA" id="ARBA00013203"/>
    </source>
</evidence>
<evidence type="ECO:0000256" key="7">
    <source>
        <dbReference type="ARBA" id="ARBA00023137"/>
    </source>
</evidence>
<keyword evidence="3" id="KW-0963">Cytoplasm</keyword>
<gene>
    <name evidence="15" type="ORF">JYZ213_LOCUS45991</name>
</gene>
<proteinExistence type="predicted"/>
<dbReference type="PROSITE" id="PS00108">
    <property type="entry name" value="PROTEIN_KINASE_ST"/>
    <property type="match status" value="1"/>
</dbReference>
<feature type="domain" description="Protein kinase" evidence="14">
    <location>
        <begin position="1"/>
        <end position="119"/>
    </location>
</feature>
<evidence type="ECO:0000313" key="15">
    <source>
        <dbReference type="EMBL" id="CAF1545930.1"/>
    </source>
</evidence>
<evidence type="ECO:0000256" key="12">
    <source>
        <dbReference type="ARBA" id="ARBA00049308"/>
    </source>
</evidence>
<dbReference type="GO" id="GO:0004674">
    <property type="term" value="F:protein serine/threonine kinase activity"/>
    <property type="evidence" value="ECO:0007669"/>
    <property type="project" value="UniProtKB-KW"/>
</dbReference>
<evidence type="ECO:0000259" key="14">
    <source>
        <dbReference type="PROSITE" id="PS50011"/>
    </source>
</evidence>
<dbReference type="PANTHER" id="PTHR46392">
    <property type="entry name" value="DUAL SERINE/THREONINE AND TYROSINE PROTEIN KINASE"/>
    <property type="match status" value="1"/>
</dbReference>
<dbReference type="Proteomes" id="UP000663845">
    <property type="component" value="Unassembled WGS sequence"/>
</dbReference>
<dbReference type="PANTHER" id="PTHR46392:SF1">
    <property type="entry name" value="DUAL SERINE_THREONINE AND TYROSINE PROTEIN KINASE"/>
    <property type="match status" value="1"/>
</dbReference>
<dbReference type="GO" id="GO:0070374">
    <property type="term" value="P:positive regulation of ERK1 and ERK2 cascade"/>
    <property type="evidence" value="ECO:0007669"/>
    <property type="project" value="TreeGrafter"/>
</dbReference>
<name>A0A815WW53_9BILA</name>
<keyword evidence="5" id="KW-0808">Transferase</keyword>
<comment type="catalytic activity">
    <reaction evidence="11">
        <text>L-seryl-[protein] + ATP = O-phospho-L-seryl-[protein] + ADP + H(+)</text>
        <dbReference type="Rhea" id="RHEA:17989"/>
        <dbReference type="Rhea" id="RHEA-COMP:9863"/>
        <dbReference type="Rhea" id="RHEA-COMP:11604"/>
        <dbReference type="ChEBI" id="CHEBI:15378"/>
        <dbReference type="ChEBI" id="CHEBI:29999"/>
        <dbReference type="ChEBI" id="CHEBI:30616"/>
        <dbReference type="ChEBI" id="CHEBI:83421"/>
        <dbReference type="ChEBI" id="CHEBI:456216"/>
        <dbReference type="EC" id="2.7.12.1"/>
    </reaction>
</comment>
<dbReference type="PROSITE" id="PS50011">
    <property type="entry name" value="PROTEIN_KINASE_DOM"/>
    <property type="match status" value="1"/>
</dbReference>
<accession>A0A815WW53</accession>
<dbReference type="Pfam" id="PF00069">
    <property type="entry name" value="Pkinase"/>
    <property type="match status" value="1"/>
</dbReference>
<evidence type="ECO:0000256" key="6">
    <source>
        <dbReference type="ARBA" id="ARBA00022777"/>
    </source>
</evidence>
<sequence length="119" mass="13640">MERLKRDLYAALKNRLEFSIRMRIALDVVEGLRYLHGLGLVHRDIKLKNVLLDEGNHARITDLGFCKPEVMMSGSLVGTPIHMAPELFTSKYDHTVDVYAFGILFWYICSNGIKLPTNF</sequence>
<comment type="catalytic activity">
    <reaction evidence="12">
        <text>L-threonyl-[protein] + ATP = O-phospho-L-threonyl-[protein] + ADP + H(+)</text>
        <dbReference type="Rhea" id="RHEA:46608"/>
        <dbReference type="Rhea" id="RHEA-COMP:11060"/>
        <dbReference type="Rhea" id="RHEA-COMP:11605"/>
        <dbReference type="ChEBI" id="CHEBI:15378"/>
        <dbReference type="ChEBI" id="CHEBI:30013"/>
        <dbReference type="ChEBI" id="CHEBI:30616"/>
        <dbReference type="ChEBI" id="CHEBI:61977"/>
        <dbReference type="ChEBI" id="CHEBI:456216"/>
        <dbReference type="EC" id="2.7.12.1"/>
    </reaction>
</comment>
<evidence type="ECO:0000256" key="10">
    <source>
        <dbReference type="ARBA" id="ARBA00042638"/>
    </source>
</evidence>
<dbReference type="EC" id="2.7.12.1" evidence="2"/>
<comment type="catalytic activity">
    <reaction evidence="13">
        <text>L-tyrosyl-[protein] + ATP = O-phospho-L-tyrosyl-[protein] + ADP + H(+)</text>
        <dbReference type="Rhea" id="RHEA:10596"/>
        <dbReference type="Rhea" id="RHEA-COMP:10136"/>
        <dbReference type="Rhea" id="RHEA-COMP:20101"/>
        <dbReference type="ChEBI" id="CHEBI:15378"/>
        <dbReference type="ChEBI" id="CHEBI:30616"/>
        <dbReference type="ChEBI" id="CHEBI:46858"/>
        <dbReference type="ChEBI" id="CHEBI:61978"/>
        <dbReference type="ChEBI" id="CHEBI:456216"/>
        <dbReference type="EC" id="2.7.12.1"/>
    </reaction>
</comment>
<dbReference type="Gene3D" id="1.10.510.10">
    <property type="entry name" value="Transferase(Phosphotransferase) domain 1"/>
    <property type="match status" value="1"/>
</dbReference>
<dbReference type="GO" id="GO:0045743">
    <property type="term" value="P:positive regulation of fibroblast growth factor receptor signaling pathway"/>
    <property type="evidence" value="ECO:0007669"/>
    <property type="project" value="TreeGrafter"/>
</dbReference>
<protein>
    <recommendedName>
        <fullName evidence="8">Dual serine/threonine and tyrosine protein kinase</fullName>
        <ecNumber evidence="2">2.7.12.1</ecNumber>
    </recommendedName>
    <alternativeName>
        <fullName evidence="10">Dusty protein kinase</fullName>
    </alternativeName>
    <alternativeName>
        <fullName evidence="9">Receptor-interacting serine/threonine-protein kinase 5</fullName>
    </alternativeName>
</protein>
<evidence type="ECO:0000256" key="13">
    <source>
        <dbReference type="ARBA" id="ARBA00051680"/>
    </source>
</evidence>
<keyword evidence="6" id="KW-0418">Kinase</keyword>
<dbReference type="GO" id="GO:0043066">
    <property type="term" value="P:negative regulation of apoptotic process"/>
    <property type="evidence" value="ECO:0007669"/>
    <property type="project" value="TreeGrafter"/>
</dbReference>
<dbReference type="GO" id="GO:0004713">
    <property type="term" value="F:protein tyrosine kinase activity"/>
    <property type="evidence" value="ECO:0007669"/>
    <property type="project" value="UniProtKB-KW"/>
</dbReference>
<evidence type="ECO:0000256" key="8">
    <source>
        <dbReference type="ARBA" id="ARBA00040421"/>
    </source>
</evidence>
<comment type="caution">
    <text evidence="15">The sequence shown here is derived from an EMBL/GenBank/DDBJ whole genome shotgun (WGS) entry which is preliminary data.</text>
</comment>
<dbReference type="GO" id="GO:0005737">
    <property type="term" value="C:cytoplasm"/>
    <property type="evidence" value="ECO:0007669"/>
    <property type="project" value="UniProtKB-SubCell"/>
</dbReference>
<dbReference type="InterPro" id="IPR008271">
    <property type="entry name" value="Ser/Thr_kinase_AS"/>
</dbReference>
<dbReference type="GO" id="GO:0004712">
    <property type="term" value="F:protein serine/threonine/tyrosine kinase activity"/>
    <property type="evidence" value="ECO:0007669"/>
    <property type="project" value="UniProtKB-EC"/>
</dbReference>
<dbReference type="GO" id="GO:0005524">
    <property type="term" value="F:ATP binding"/>
    <property type="evidence" value="ECO:0007669"/>
    <property type="project" value="InterPro"/>
</dbReference>
<evidence type="ECO:0000256" key="4">
    <source>
        <dbReference type="ARBA" id="ARBA00022527"/>
    </source>
</evidence>
<dbReference type="SMART" id="SM00220">
    <property type="entry name" value="S_TKc"/>
    <property type="match status" value="1"/>
</dbReference>
<evidence type="ECO:0000256" key="11">
    <source>
        <dbReference type="ARBA" id="ARBA00049003"/>
    </source>
</evidence>
<keyword evidence="4" id="KW-0723">Serine/threonine-protein kinase</keyword>
<keyword evidence="7" id="KW-0829">Tyrosine-protein kinase</keyword>
<dbReference type="GO" id="GO:0044344">
    <property type="term" value="P:cellular response to fibroblast growth factor stimulus"/>
    <property type="evidence" value="ECO:0007669"/>
    <property type="project" value="TreeGrafter"/>
</dbReference>
<evidence type="ECO:0000256" key="3">
    <source>
        <dbReference type="ARBA" id="ARBA00022490"/>
    </source>
</evidence>
<dbReference type="AlphaFoldDB" id="A0A815WW53"/>
<evidence type="ECO:0000313" key="16">
    <source>
        <dbReference type="Proteomes" id="UP000663845"/>
    </source>
</evidence>
<feature type="non-terminal residue" evidence="15">
    <location>
        <position position="1"/>
    </location>
</feature>
<evidence type="ECO:0000256" key="5">
    <source>
        <dbReference type="ARBA" id="ARBA00022679"/>
    </source>
</evidence>
<dbReference type="InterPro" id="IPR011009">
    <property type="entry name" value="Kinase-like_dom_sf"/>
</dbReference>
<reference evidence="15" key="1">
    <citation type="submission" date="2021-02" db="EMBL/GenBank/DDBJ databases">
        <authorList>
            <person name="Nowell W R."/>
        </authorList>
    </citation>
    <scope>NUCLEOTIDE SEQUENCE</scope>
</reference>
<dbReference type="EMBL" id="CAJNOG010004877">
    <property type="protein sequence ID" value="CAF1545930.1"/>
    <property type="molecule type" value="Genomic_DNA"/>
</dbReference>
<dbReference type="SUPFAM" id="SSF56112">
    <property type="entry name" value="Protein kinase-like (PK-like)"/>
    <property type="match status" value="1"/>
</dbReference>
<organism evidence="15 16">
    <name type="scientific">Adineta steineri</name>
    <dbReference type="NCBI Taxonomy" id="433720"/>
    <lineage>
        <taxon>Eukaryota</taxon>
        <taxon>Metazoa</taxon>
        <taxon>Spiralia</taxon>
        <taxon>Gnathifera</taxon>
        <taxon>Rotifera</taxon>
        <taxon>Eurotatoria</taxon>
        <taxon>Bdelloidea</taxon>
        <taxon>Adinetida</taxon>
        <taxon>Adinetidae</taxon>
        <taxon>Adineta</taxon>
    </lineage>
</organism>
<evidence type="ECO:0000256" key="9">
    <source>
        <dbReference type="ARBA" id="ARBA00041268"/>
    </source>
</evidence>
<evidence type="ECO:0000256" key="1">
    <source>
        <dbReference type="ARBA" id="ARBA00004496"/>
    </source>
</evidence>
<comment type="subcellular location">
    <subcellularLocation>
        <location evidence="1">Cytoplasm</location>
    </subcellularLocation>
</comment>